<comment type="caution">
    <text evidence="2">The sequence shown here is derived from an EMBL/GenBank/DDBJ whole genome shotgun (WGS) entry which is preliminary data.</text>
</comment>
<dbReference type="AlphaFoldDB" id="A0A1C7N1K0"/>
<protein>
    <submittedName>
        <fullName evidence="2">Uncharacterized protein</fullName>
    </submittedName>
</protein>
<dbReference type="InParanoid" id="A0A1C7N1K0"/>
<proteinExistence type="predicted"/>
<organism evidence="2 3">
    <name type="scientific">Choanephora cucurbitarum</name>
    <dbReference type="NCBI Taxonomy" id="101091"/>
    <lineage>
        <taxon>Eukaryota</taxon>
        <taxon>Fungi</taxon>
        <taxon>Fungi incertae sedis</taxon>
        <taxon>Mucoromycota</taxon>
        <taxon>Mucoromycotina</taxon>
        <taxon>Mucoromycetes</taxon>
        <taxon>Mucorales</taxon>
        <taxon>Mucorineae</taxon>
        <taxon>Choanephoraceae</taxon>
        <taxon>Choanephoroideae</taxon>
        <taxon>Choanephora</taxon>
    </lineage>
</organism>
<evidence type="ECO:0000313" key="2">
    <source>
        <dbReference type="EMBL" id="OBZ81244.1"/>
    </source>
</evidence>
<accession>A0A1C7N1K0</accession>
<dbReference type="Proteomes" id="UP000093000">
    <property type="component" value="Unassembled WGS sequence"/>
</dbReference>
<evidence type="ECO:0000313" key="3">
    <source>
        <dbReference type="Proteomes" id="UP000093000"/>
    </source>
</evidence>
<keyword evidence="3" id="KW-1185">Reference proteome</keyword>
<dbReference type="OrthoDB" id="6141723at2759"/>
<gene>
    <name evidence="2" type="ORF">A0J61_10707</name>
</gene>
<sequence>PMSETQIEEARARNCESQRASRQRRRQLEINRDDVNPSELIVQKYQDEIRKGLTAVCVCCGGLRFSDQTKSVTKESLLARNANQEFVHNVFKFNKQQESNVFASIAHWM</sequence>
<reference evidence="2 3" key="1">
    <citation type="submission" date="2016-03" db="EMBL/GenBank/DDBJ databases">
        <title>Choanephora cucurbitarum.</title>
        <authorList>
            <person name="Min B."/>
            <person name="Park H."/>
            <person name="Park J.-H."/>
            <person name="Shin H.-D."/>
            <person name="Choi I.-G."/>
        </authorList>
    </citation>
    <scope>NUCLEOTIDE SEQUENCE [LARGE SCALE GENOMIC DNA]</scope>
    <source>
        <strain evidence="2 3">KUS-F28377</strain>
    </source>
</reference>
<feature type="region of interest" description="Disordered" evidence="1">
    <location>
        <begin position="1"/>
        <end position="30"/>
    </location>
</feature>
<dbReference type="EMBL" id="LUGH01001332">
    <property type="protein sequence ID" value="OBZ81244.1"/>
    <property type="molecule type" value="Genomic_DNA"/>
</dbReference>
<name>A0A1C7N1K0_9FUNG</name>
<evidence type="ECO:0000256" key="1">
    <source>
        <dbReference type="SAM" id="MobiDB-lite"/>
    </source>
</evidence>
<feature type="non-terminal residue" evidence="2">
    <location>
        <position position="1"/>
    </location>
</feature>